<comment type="caution">
    <text evidence="12">The sequence shown here is derived from an EMBL/GenBank/DDBJ whole genome shotgun (WGS) entry which is preliminary data.</text>
</comment>
<reference evidence="12" key="1">
    <citation type="submission" date="2012-11" db="EMBL/GenBank/DDBJ databases">
        <title>Dependencies among metagenomic species, viruses, plasmids and units of genetic variation.</title>
        <authorList>
            <person name="Nielsen H.B."/>
            <person name="Almeida M."/>
            <person name="Juncker A.S."/>
            <person name="Rasmussen S."/>
            <person name="Li J."/>
            <person name="Sunagawa S."/>
            <person name="Plichta D."/>
            <person name="Gautier L."/>
            <person name="Le Chatelier E."/>
            <person name="Peletier E."/>
            <person name="Bonde I."/>
            <person name="Nielsen T."/>
            <person name="Manichanh C."/>
            <person name="Arumugam M."/>
            <person name="Batto J."/>
            <person name="Santos M.B.Q.D."/>
            <person name="Blom N."/>
            <person name="Borruel N."/>
            <person name="Burgdorf K.S."/>
            <person name="Boumezbeur F."/>
            <person name="Casellas F."/>
            <person name="Dore J."/>
            <person name="Guarner F."/>
            <person name="Hansen T."/>
            <person name="Hildebrand F."/>
            <person name="Kaas R.S."/>
            <person name="Kennedy S."/>
            <person name="Kristiansen K."/>
            <person name="Kultima J.R."/>
            <person name="Leonard P."/>
            <person name="Levenez F."/>
            <person name="Lund O."/>
            <person name="Moumen B."/>
            <person name="Le Paslier D."/>
            <person name="Pons N."/>
            <person name="Pedersen O."/>
            <person name="Prifti E."/>
            <person name="Qin J."/>
            <person name="Raes J."/>
            <person name="Tap J."/>
            <person name="Tims S."/>
            <person name="Ussery D.W."/>
            <person name="Yamada T."/>
            <person name="MetaHit consortium"/>
            <person name="Renault P."/>
            <person name="Sicheritz-Ponten T."/>
            <person name="Bork P."/>
            <person name="Wang J."/>
            <person name="Brunak S."/>
            <person name="Ehrlich S.D."/>
        </authorList>
    </citation>
    <scope>NUCLEOTIDE SEQUENCE [LARGE SCALE GENOMIC DNA]</scope>
</reference>
<dbReference type="GO" id="GO:0071973">
    <property type="term" value="P:bacterial-type flagellum-dependent cell motility"/>
    <property type="evidence" value="ECO:0007669"/>
    <property type="project" value="InterPro"/>
</dbReference>
<keyword evidence="4" id="KW-0813">Transport</keyword>
<comment type="subcellular location">
    <subcellularLocation>
        <location evidence="1">Cell membrane</location>
        <topology evidence="1">Peripheral membrane protein</topology>
        <orientation evidence="1">Cytoplasmic side</orientation>
    </subcellularLocation>
</comment>
<accession>R7AMM3</accession>
<evidence type="ECO:0000313" key="12">
    <source>
        <dbReference type="EMBL" id="CDD56779.1"/>
    </source>
</evidence>
<dbReference type="AlphaFoldDB" id="R7AMM3"/>
<evidence type="ECO:0000256" key="8">
    <source>
        <dbReference type="ARBA" id="ARBA00022927"/>
    </source>
</evidence>
<organism evidence="12 13">
    <name type="scientific">Bacteroides pectinophilus CAG:437</name>
    <dbReference type="NCBI Taxonomy" id="1263051"/>
    <lineage>
        <taxon>Bacteria</taxon>
        <taxon>Bacillati</taxon>
        <taxon>Bacillota</taxon>
        <taxon>Clostridia</taxon>
        <taxon>Eubacteriales</taxon>
    </lineage>
</organism>
<dbReference type="GO" id="GO:0006935">
    <property type="term" value="P:chemotaxis"/>
    <property type="evidence" value="ECO:0007669"/>
    <property type="project" value="UniProtKB-KW"/>
</dbReference>
<protein>
    <recommendedName>
        <fullName evidence="3">Flagellar FliJ protein</fullName>
    </recommendedName>
</protein>
<feature type="coiled-coil region" evidence="11">
    <location>
        <begin position="88"/>
        <end position="122"/>
    </location>
</feature>
<evidence type="ECO:0000256" key="5">
    <source>
        <dbReference type="ARBA" id="ARBA00022475"/>
    </source>
</evidence>
<gene>
    <name evidence="12" type="ORF">BN656_01206</name>
</gene>
<dbReference type="Pfam" id="PF02050">
    <property type="entry name" value="FliJ"/>
    <property type="match status" value="1"/>
</dbReference>
<keyword evidence="8" id="KW-0653">Protein transport</keyword>
<proteinExistence type="inferred from homology"/>
<keyword evidence="7" id="KW-1005">Bacterial flagellum biogenesis</keyword>
<keyword evidence="11" id="KW-0175">Coiled coil</keyword>
<evidence type="ECO:0000256" key="10">
    <source>
        <dbReference type="ARBA" id="ARBA00023225"/>
    </source>
</evidence>
<dbReference type="NCBIfam" id="TIGR02473">
    <property type="entry name" value="flagell_FliJ"/>
    <property type="match status" value="1"/>
</dbReference>
<dbReference type="Gene3D" id="1.10.287.1700">
    <property type="match status" value="1"/>
</dbReference>
<keyword evidence="5" id="KW-1003">Cell membrane</keyword>
<evidence type="ECO:0000256" key="9">
    <source>
        <dbReference type="ARBA" id="ARBA00023136"/>
    </source>
</evidence>
<name>R7AMM3_9FIRM</name>
<evidence type="ECO:0000256" key="2">
    <source>
        <dbReference type="ARBA" id="ARBA00010004"/>
    </source>
</evidence>
<evidence type="ECO:0000256" key="11">
    <source>
        <dbReference type="SAM" id="Coils"/>
    </source>
</evidence>
<dbReference type="EMBL" id="CBHH010000037">
    <property type="protein sequence ID" value="CDD56779.1"/>
    <property type="molecule type" value="Genomic_DNA"/>
</dbReference>
<dbReference type="InterPro" id="IPR053716">
    <property type="entry name" value="Flag_assembly_chemotaxis_eff"/>
</dbReference>
<keyword evidence="6" id="KW-0145">Chemotaxis</keyword>
<dbReference type="GO" id="GO:0009288">
    <property type="term" value="C:bacterial-type flagellum"/>
    <property type="evidence" value="ECO:0007669"/>
    <property type="project" value="InterPro"/>
</dbReference>
<evidence type="ECO:0000256" key="3">
    <source>
        <dbReference type="ARBA" id="ARBA00020392"/>
    </source>
</evidence>
<keyword evidence="9" id="KW-0472">Membrane</keyword>
<comment type="similarity">
    <text evidence="2">Belongs to the FliJ family.</text>
</comment>
<dbReference type="GO" id="GO:0005886">
    <property type="term" value="C:plasma membrane"/>
    <property type="evidence" value="ECO:0007669"/>
    <property type="project" value="UniProtKB-SubCell"/>
</dbReference>
<evidence type="ECO:0000256" key="4">
    <source>
        <dbReference type="ARBA" id="ARBA00022448"/>
    </source>
</evidence>
<evidence type="ECO:0000256" key="7">
    <source>
        <dbReference type="ARBA" id="ARBA00022795"/>
    </source>
</evidence>
<sequence length="152" mass="17755">MAKFVYRLQNVLDVKYRLESLEKTAYAQAAARLAEEESKFQELLTRQNTYRAELKEASNGVLDIKHIQHLSDSMEVMKGLIQKQFLNVNIAQKNLEAARTRLNKAMQERKIYEKLKEKAFENFKTELADQEKKEIDELVSFTYNDANSDESD</sequence>
<evidence type="ECO:0000256" key="6">
    <source>
        <dbReference type="ARBA" id="ARBA00022500"/>
    </source>
</evidence>
<dbReference type="GO" id="GO:0044781">
    <property type="term" value="P:bacterial-type flagellum organization"/>
    <property type="evidence" value="ECO:0007669"/>
    <property type="project" value="UniProtKB-KW"/>
</dbReference>
<evidence type="ECO:0000256" key="1">
    <source>
        <dbReference type="ARBA" id="ARBA00004413"/>
    </source>
</evidence>
<dbReference type="Proteomes" id="UP000018141">
    <property type="component" value="Unassembled WGS sequence"/>
</dbReference>
<dbReference type="GO" id="GO:0015031">
    <property type="term" value="P:protein transport"/>
    <property type="evidence" value="ECO:0007669"/>
    <property type="project" value="UniProtKB-KW"/>
</dbReference>
<keyword evidence="10" id="KW-1006">Bacterial flagellum protein export</keyword>
<dbReference type="InterPro" id="IPR012823">
    <property type="entry name" value="Flagell_FliJ"/>
</dbReference>
<evidence type="ECO:0000313" key="13">
    <source>
        <dbReference type="Proteomes" id="UP000018141"/>
    </source>
</evidence>